<name>K0BH08_9ARCH</name>
<dbReference type="InterPro" id="IPR028096">
    <property type="entry name" value="EfeO_Cupredoxin"/>
</dbReference>
<sequence length="160" mass="17371">MKKKKPSKISRGTIISVSVVAGVIILIGVVTLNSFSPVNSDNLVFAPSSNVFLKAVSSSNGNYHYQHAKGGKTTGSAEGISPSISVSQDNLIQLHLINEDRNQPNNPSKHNLNIDEFNVHTKDLGYFQSESITFVADKLGTFDYYCSIHPDMKGTITVSE</sequence>
<keyword evidence="1" id="KW-1133">Transmembrane helix</keyword>
<dbReference type="RefSeq" id="WP_014965918.1">
    <property type="nucleotide sequence ID" value="NC_018656.1"/>
</dbReference>
<organism evidence="3 4">
    <name type="scientific">Candidatus Nitrosopumilus sediminis</name>
    <dbReference type="NCBI Taxonomy" id="1229909"/>
    <lineage>
        <taxon>Archaea</taxon>
        <taxon>Nitrososphaerota</taxon>
        <taxon>Nitrososphaeria</taxon>
        <taxon>Nitrosopumilales</taxon>
        <taxon>Nitrosopumilaceae</taxon>
        <taxon>Nitrosopumilus</taxon>
    </lineage>
</organism>
<reference evidence="3 4" key="1">
    <citation type="journal article" date="2012" name="J. Bacteriol.">
        <title>Draft Genome Sequence of an Ammonia-Oxidizing Archaeon, "Candidatus Nitrosopumilus sediminis" AR2, from Svalbard in the Arctic Circle.</title>
        <authorList>
            <person name="Park S.J."/>
            <person name="Kim J.G."/>
            <person name="Jung M.Y."/>
            <person name="Kim S.J."/>
            <person name="Cha I.T."/>
            <person name="Ghai R."/>
            <person name="Martin-Cuadrado A.B."/>
            <person name="Rodriguez-Valera F."/>
            <person name="Rhee S.K."/>
        </authorList>
    </citation>
    <scope>NUCLEOTIDE SEQUENCE [LARGE SCALE GENOMIC DNA]</scope>
    <source>
        <strain evidence="3 4">AR2</strain>
    </source>
</reference>
<dbReference type="KEGG" id="nir:NSED_08805"/>
<dbReference type="Gene3D" id="2.60.40.420">
    <property type="entry name" value="Cupredoxins - blue copper proteins"/>
    <property type="match status" value="1"/>
</dbReference>
<dbReference type="GeneID" id="13698522"/>
<accession>K0BH08</accession>
<dbReference type="EMBL" id="CP003843">
    <property type="protein sequence ID" value="AFS83551.1"/>
    <property type="molecule type" value="Genomic_DNA"/>
</dbReference>
<dbReference type="HOGENOM" id="CLU_1691619_0_0_2"/>
<dbReference type="SUPFAM" id="SSF49503">
    <property type="entry name" value="Cupredoxins"/>
    <property type="match status" value="1"/>
</dbReference>
<keyword evidence="4" id="KW-1185">Reference proteome</keyword>
<keyword evidence="1" id="KW-0472">Membrane</keyword>
<dbReference type="PATRIC" id="fig|1229909.8.peg.1926"/>
<evidence type="ECO:0000256" key="1">
    <source>
        <dbReference type="SAM" id="Phobius"/>
    </source>
</evidence>
<protein>
    <recommendedName>
        <fullName evidence="2">EfeO-type cupredoxin-like domain-containing protein</fullName>
    </recommendedName>
</protein>
<proteinExistence type="predicted"/>
<dbReference type="AlphaFoldDB" id="K0BH08"/>
<dbReference type="InterPro" id="IPR008972">
    <property type="entry name" value="Cupredoxin"/>
</dbReference>
<evidence type="ECO:0000313" key="4">
    <source>
        <dbReference type="Proteomes" id="UP000006100"/>
    </source>
</evidence>
<keyword evidence="1" id="KW-0812">Transmembrane</keyword>
<dbReference type="Pfam" id="PF13473">
    <property type="entry name" value="Cupredoxin_1"/>
    <property type="match status" value="1"/>
</dbReference>
<dbReference type="OrthoDB" id="8698at2157"/>
<dbReference type="eggNOG" id="arCOG02929">
    <property type="taxonomic scope" value="Archaea"/>
</dbReference>
<evidence type="ECO:0000259" key="2">
    <source>
        <dbReference type="Pfam" id="PF13473"/>
    </source>
</evidence>
<feature type="domain" description="EfeO-type cupredoxin-like" evidence="2">
    <location>
        <begin position="76"/>
        <end position="158"/>
    </location>
</feature>
<feature type="transmembrane region" description="Helical" evidence="1">
    <location>
        <begin position="12"/>
        <end position="32"/>
    </location>
</feature>
<evidence type="ECO:0000313" key="3">
    <source>
        <dbReference type="EMBL" id="AFS83551.1"/>
    </source>
</evidence>
<gene>
    <name evidence="3" type="ORF">NSED_08805</name>
</gene>
<dbReference type="Proteomes" id="UP000006100">
    <property type="component" value="Chromosome"/>
</dbReference>